<gene>
    <name evidence="1" type="ORF">ACFQNJ_09945</name>
</gene>
<accession>A0ABW2RA29</accession>
<dbReference type="EMBL" id="JBHTBX010000005">
    <property type="protein sequence ID" value="MFC7434834.1"/>
    <property type="molecule type" value="Genomic_DNA"/>
</dbReference>
<dbReference type="Proteomes" id="UP001596495">
    <property type="component" value="Unassembled WGS sequence"/>
</dbReference>
<organism evidence="1 2">
    <name type="scientific">Hydrogenophaga bisanensis</name>
    <dbReference type="NCBI Taxonomy" id="439611"/>
    <lineage>
        <taxon>Bacteria</taxon>
        <taxon>Pseudomonadati</taxon>
        <taxon>Pseudomonadota</taxon>
        <taxon>Betaproteobacteria</taxon>
        <taxon>Burkholderiales</taxon>
        <taxon>Comamonadaceae</taxon>
        <taxon>Hydrogenophaga</taxon>
    </lineage>
</organism>
<comment type="caution">
    <text evidence="1">The sequence shown here is derived from an EMBL/GenBank/DDBJ whole genome shotgun (WGS) entry which is preliminary data.</text>
</comment>
<protein>
    <submittedName>
        <fullName evidence="1">Uncharacterized protein</fullName>
    </submittedName>
</protein>
<sequence length="265" mass="28054">MFERHAHQAAGLNAGPLYDSASLVPVVSPAQPARAYDMLYQLASQLDSMGYTPVILDASASEGPEGHRSAGRPLGLIHALSSSSMARIERPVQGDWLVMPAAQGVRSLQVTARAGGARVAVSRLLSPFGRQTVVLLFASAQDIASLLGGIDNPVMVPVLAHPQAGIDAYAAFKHLHQSGLRPVLAPLADAQLSAQASTVNQVVRSVADCAGRHLGVRAEIWPVRRWGELACEGAITRTLSYDMDNLHDSGNIGNITHAEVGTYWS</sequence>
<evidence type="ECO:0000313" key="1">
    <source>
        <dbReference type="EMBL" id="MFC7434834.1"/>
    </source>
</evidence>
<name>A0ABW2RA29_9BURK</name>
<keyword evidence="2" id="KW-1185">Reference proteome</keyword>
<proteinExistence type="predicted"/>
<reference evidence="2" key="1">
    <citation type="journal article" date="2019" name="Int. J. Syst. Evol. Microbiol.">
        <title>The Global Catalogue of Microorganisms (GCM) 10K type strain sequencing project: providing services to taxonomists for standard genome sequencing and annotation.</title>
        <authorList>
            <consortium name="The Broad Institute Genomics Platform"/>
            <consortium name="The Broad Institute Genome Sequencing Center for Infectious Disease"/>
            <person name="Wu L."/>
            <person name="Ma J."/>
        </authorList>
    </citation>
    <scope>NUCLEOTIDE SEQUENCE [LARGE SCALE GENOMIC DNA]</scope>
    <source>
        <strain evidence="2">CCUG 54518</strain>
    </source>
</reference>
<dbReference type="RefSeq" id="WP_374643046.1">
    <property type="nucleotide sequence ID" value="NZ_JBHTBX010000005.1"/>
</dbReference>
<evidence type="ECO:0000313" key="2">
    <source>
        <dbReference type="Proteomes" id="UP001596495"/>
    </source>
</evidence>